<protein>
    <recommendedName>
        <fullName evidence="4">DNA methylase N-4/N-6 domain-containing protein</fullName>
    </recommendedName>
</protein>
<dbReference type="GO" id="GO:0003677">
    <property type="term" value="F:DNA binding"/>
    <property type="evidence" value="ECO:0007669"/>
    <property type="project" value="InterPro"/>
</dbReference>
<dbReference type="InterPro" id="IPR002941">
    <property type="entry name" value="DNA_methylase_N4/N6"/>
</dbReference>
<dbReference type="PANTHER" id="PTHR13370:SF3">
    <property type="entry name" value="TRNA (GUANINE(10)-N2)-METHYLTRANSFERASE HOMOLOG"/>
    <property type="match status" value="1"/>
</dbReference>
<dbReference type="GO" id="GO:0008170">
    <property type="term" value="F:N-methyltransferase activity"/>
    <property type="evidence" value="ECO:0007669"/>
    <property type="project" value="InterPro"/>
</dbReference>
<comment type="similarity">
    <text evidence="1">Belongs to the N(4)/N(6)-methyltransferase family.</text>
</comment>
<keyword evidence="3" id="KW-0808">Transferase</keyword>
<dbReference type="InterPro" id="IPR001091">
    <property type="entry name" value="RM_Methyltransferase"/>
</dbReference>
<dbReference type="PRINTS" id="PR00508">
    <property type="entry name" value="S21N4MTFRASE"/>
</dbReference>
<dbReference type="InterPro" id="IPR029063">
    <property type="entry name" value="SAM-dependent_MTases_sf"/>
</dbReference>
<comment type="caution">
    <text evidence="5">The sequence shown here is derived from an EMBL/GenBank/DDBJ whole genome shotgun (WGS) entry which is preliminary data.</text>
</comment>
<dbReference type="Gene3D" id="3.40.50.150">
    <property type="entry name" value="Vaccinia Virus protein VP39"/>
    <property type="match status" value="1"/>
</dbReference>
<dbReference type="InterPro" id="IPR002052">
    <property type="entry name" value="DNA_methylase_N6_adenine_CS"/>
</dbReference>
<evidence type="ECO:0000256" key="1">
    <source>
        <dbReference type="ARBA" id="ARBA00006594"/>
    </source>
</evidence>
<sequence length="237" mass="26316">DAIGVEPYFRDDAVVIYHADCRTLLPKMPKVDLVLTDPPYGAQTHAGAQTGANGGQPLIDFDSMTVDEVRDCFSLIQPRRWLVSFMEWRHLAQMEVHPPTGLRFVRFGIWRKPNGAPQFTGDRPATGWEAIGIFHAQGAMRWNGGGSHAVWVEPKIESDHPTGKPPRLVKRLTTLFSDVGETILDPFMGSGTTLRAAKDLGRYAIGIEIEEKYCEIAAKRMAQMVMPLSEPCQKGKA</sequence>
<feature type="non-terminal residue" evidence="5">
    <location>
        <position position="1"/>
    </location>
</feature>
<dbReference type="GO" id="GO:0032259">
    <property type="term" value="P:methylation"/>
    <property type="evidence" value="ECO:0007669"/>
    <property type="project" value="UniProtKB-KW"/>
</dbReference>
<dbReference type="PROSITE" id="PS00092">
    <property type="entry name" value="N6_MTASE"/>
    <property type="match status" value="1"/>
</dbReference>
<dbReference type="SUPFAM" id="SSF53335">
    <property type="entry name" value="S-adenosyl-L-methionine-dependent methyltransferases"/>
    <property type="match status" value="1"/>
</dbReference>
<dbReference type="GO" id="GO:0005737">
    <property type="term" value="C:cytoplasm"/>
    <property type="evidence" value="ECO:0007669"/>
    <property type="project" value="TreeGrafter"/>
</dbReference>
<evidence type="ECO:0000256" key="3">
    <source>
        <dbReference type="ARBA" id="ARBA00022679"/>
    </source>
</evidence>
<dbReference type="AlphaFoldDB" id="A0A0F9HG34"/>
<gene>
    <name evidence="5" type="ORF">LCGC14_2068710</name>
</gene>
<keyword evidence="2" id="KW-0489">Methyltransferase</keyword>
<reference evidence="5" key="1">
    <citation type="journal article" date="2015" name="Nature">
        <title>Complex archaea that bridge the gap between prokaryotes and eukaryotes.</title>
        <authorList>
            <person name="Spang A."/>
            <person name="Saw J.H."/>
            <person name="Jorgensen S.L."/>
            <person name="Zaremba-Niedzwiedzka K."/>
            <person name="Martijn J."/>
            <person name="Lind A.E."/>
            <person name="van Eijk R."/>
            <person name="Schleper C."/>
            <person name="Guy L."/>
            <person name="Ettema T.J."/>
        </authorList>
    </citation>
    <scope>NUCLEOTIDE SEQUENCE</scope>
</reference>
<feature type="domain" description="DNA methylase N-4/N-6" evidence="4">
    <location>
        <begin position="31"/>
        <end position="219"/>
    </location>
</feature>
<accession>A0A0F9HG34</accession>
<name>A0A0F9HG34_9ZZZZ</name>
<dbReference type="EMBL" id="LAZR01024773">
    <property type="protein sequence ID" value="KKL74052.1"/>
    <property type="molecule type" value="Genomic_DNA"/>
</dbReference>
<dbReference type="GO" id="GO:0009007">
    <property type="term" value="F:site-specific DNA-methyltransferase (adenine-specific) activity"/>
    <property type="evidence" value="ECO:0007669"/>
    <property type="project" value="TreeGrafter"/>
</dbReference>
<dbReference type="PANTHER" id="PTHR13370">
    <property type="entry name" value="RNA METHYLASE-RELATED"/>
    <property type="match status" value="1"/>
</dbReference>
<organism evidence="5">
    <name type="scientific">marine sediment metagenome</name>
    <dbReference type="NCBI Taxonomy" id="412755"/>
    <lineage>
        <taxon>unclassified sequences</taxon>
        <taxon>metagenomes</taxon>
        <taxon>ecological metagenomes</taxon>
    </lineage>
</organism>
<evidence type="ECO:0000256" key="2">
    <source>
        <dbReference type="ARBA" id="ARBA00022603"/>
    </source>
</evidence>
<evidence type="ECO:0000313" key="5">
    <source>
        <dbReference type="EMBL" id="KKL74052.1"/>
    </source>
</evidence>
<proteinExistence type="inferred from homology"/>
<evidence type="ECO:0000259" key="4">
    <source>
        <dbReference type="Pfam" id="PF01555"/>
    </source>
</evidence>
<dbReference type="Pfam" id="PF01555">
    <property type="entry name" value="N6_N4_Mtase"/>
    <property type="match status" value="1"/>
</dbReference>